<gene>
    <name evidence="1" type="ORF">AAFF_G00288100</name>
</gene>
<comment type="caution">
    <text evidence="1">The sequence shown here is derived from an EMBL/GenBank/DDBJ whole genome shotgun (WGS) entry which is preliminary data.</text>
</comment>
<reference evidence="1" key="1">
    <citation type="journal article" date="2023" name="Science">
        <title>Genome structures resolve the early diversification of teleost fishes.</title>
        <authorList>
            <person name="Parey E."/>
            <person name="Louis A."/>
            <person name="Montfort J."/>
            <person name="Bouchez O."/>
            <person name="Roques C."/>
            <person name="Iampietro C."/>
            <person name="Lluch J."/>
            <person name="Castinel A."/>
            <person name="Donnadieu C."/>
            <person name="Desvignes T."/>
            <person name="Floi Bucao C."/>
            <person name="Jouanno E."/>
            <person name="Wen M."/>
            <person name="Mejri S."/>
            <person name="Dirks R."/>
            <person name="Jansen H."/>
            <person name="Henkel C."/>
            <person name="Chen W.J."/>
            <person name="Zahm M."/>
            <person name="Cabau C."/>
            <person name="Klopp C."/>
            <person name="Thompson A.W."/>
            <person name="Robinson-Rechavi M."/>
            <person name="Braasch I."/>
            <person name="Lecointre G."/>
            <person name="Bobe J."/>
            <person name="Postlethwait J.H."/>
            <person name="Berthelot C."/>
            <person name="Roest Crollius H."/>
            <person name="Guiguen Y."/>
        </authorList>
    </citation>
    <scope>NUCLEOTIDE SEQUENCE</scope>
    <source>
        <strain evidence="1">NC1722</strain>
    </source>
</reference>
<proteinExistence type="predicted"/>
<sequence length="100" mass="10719">MMAGLGLSPMVVMLEISSSASIKDRCGHGLEPADSEAELAGDRPPIFSAERRRVNPRVNLRSELSAVISTRSGINRDRDRGLWPAGRCSALQQGEASVLS</sequence>
<dbReference type="AlphaFoldDB" id="A0AAD7SQS3"/>
<dbReference type="Proteomes" id="UP001221898">
    <property type="component" value="Unassembled WGS sequence"/>
</dbReference>
<evidence type="ECO:0000313" key="2">
    <source>
        <dbReference type="Proteomes" id="UP001221898"/>
    </source>
</evidence>
<protein>
    <submittedName>
        <fullName evidence="1">Uncharacterized protein</fullName>
    </submittedName>
</protein>
<keyword evidence="2" id="KW-1185">Reference proteome</keyword>
<organism evidence="1 2">
    <name type="scientific">Aldrovandia affinis</name>
    <dbReference type="NCBI Taxonomy" id="143900"/>
    <lineage>
        <taxon>Eukaryota</taxon>
        <taxon>Metazoa</taxon>
        <taxon>Chordata</taxon>
        <taxon>Craniata</taxon>
        <taxon>Vertebrata</taxon>
        <taxon>Euteleostomi</taxon>
        <taxon>Actinopterygii</taxon>
        <taxon>Neopterygii</taxon>
        <taxon>Teleostei</taxon>
        <taxon>Notacanthiformes</taxon>
        <taxon>Halosauridae</taxon>
        <taxon>Aldrovandia</taxon>
    </lineage>
</organism>
<evidence type="ECO:0000313" key="1">
    <source>
        <dbReference type="EMBL" id="KAJ8407134.1"/>
    </source>
</evidence>
<name>A0AAD7SQS3_9TELE</name>
<accession>A0AAD7SQS3</accession>
<dbReference type="EMBL" id="JAINUG010000040">
    <property type="protein sequence ID" value="KAJ8407134.1"/>
    <property type="molecule type" value="Genomic_DNA"/>
</dbReference>